<dbReference type="InterPro" id="IPR008705">
    <property type="entry name" value="Nanos/Xcar2"/>
</dbReference>
<evidence type="ECO:0000313" key="10">
    <source>
        <dbReference type="EMBL" id="ACT35656.1"/>
    </source>
</evidence>
<comment type="subcellular location">
    <subcellularLocation>
        <location evidence="1">Cytoplasm</location>
    </subcellularLocation>
</comment>
<keyword evidence="3" id="KW-0479">Metal-binding</keyword>
<dbReference type="AlphaFoldDB" id="C7EAA0"/>
<dbReference type="GO" id="GO:0008270">
    <property type="term" value="F:zinc ion binding"/>
    <property type="evidence" value="ECO:0007669"/>
    <property type="project" value="UniProtKB-KW"/>
</dbReference>
<dbReference type="InterPro" id="IPR024161">
    <property type="entry name" value="Znf_nanos-typ"/>
</dbReference>
<organism evidence="10">
    <name type="scientific">Haliotis asinina</name>
    <name type="common">Donkey's ear abalone</name>
    <name type="synonym">Ass's ear abalone</name>
    <dbReference type="NCBI Taxonomy" id="109174"/>
    <lineage>
        <taxon>Eukaryota</taxon>
        <taxon>Metazoa</taxon>
        <taxon>Spiralia</taxon>
        <taxon>Lophotrochozoa</taxon>
        <taxon>Mollusca</taxon>
        <taxon>Gastropoda</taxon>
        <taxon>Vetigastropoda</taxon>
        <taxon>Lepetellida</taxon>
        <taxon>Haliotoidea</taxon>
        <taxon>Haliotidae</taxon>
        <taxon>Haliotis</taxon>
    </lineage>
</organism>
<dbReference type="EMBL" id="GQ259889">
    <property type="protein sequence ID" value="ACT35656.1"/>
    <property type="molecule type" value="mRNA"/>
</dbReference>
<keyword evidence="4 8" id="KW-0863">Zinc-finger</keyword>
<name>C7EAA0_HALAI</name>
<keyword evidence="5" id="KW-0862">Zinc</keyword>
<evidence type="ECO:0000256" key="2">
    <source>
        <dbReference type="ARBA" id="ARBA00022490"/>
    </source>
</evidence>
<evidence type="ECO:0000259" key="9">
    <source>
        <dbReference type="PROSITE" id="PS51522"/>
    </source>
</evidence>
<dbReference type="GO" id="GO:0005737">
    <property type="term" value="C:cytoplasm"/>
    <property type="evidence" value="ECO:0007669"/>
    <property type="project" value="UniProtKB-SubCell"/>
</dbReference>
<dbReference type="Gene3D" id="4.10.60.30">
    <property type="entry name" value="Nanos, RNA-binding domain"/>
    <property type="match status" value="1"/>
</dbReference>
<keyword evidence="7 8" id="KW-0694">RNA-binding</keyword>
<evidence type="ECO:0000256" key="4">
    <source>
        <dbReference type="ARBA" id="ARBA00022771"/>
    </source>
</evidence>
<feature type="domain" description="Nanos-type" evidence="9">
    <location>
        <begin position="215"/>
        <end position="269"/>
    </location>
</feature>
<evidence type="ECO:0000256" key="7">
    <source>
        <dbReference type="ARBA" id="ARBA00022884"/>
    </source>
</evidence>
<keyword evidence="2" id="KW-0963">Cytoplasm</keyword>
<dbReference type="InterPro" id="IPR038129">
    <property type="entry name" value="Nanos_sf"/>
</dbReference>
<proteinExistence type="evidence at transcript level"/>
<dbReference type="GO" id="GO:0006417">
    <property type="term" value="P:regulation of translation"/>
    <property type="evidence" value="ECO:0007669"/>
    <property type="project" value="UniProtKB-UniRule"/>
</dbReference>
<keyword evidence="6 8" id="KW-0810">Translation regulation</keyword>
<sequence>MLLHPVLEPDSGDCRTTDDFELLAGDGVPYSQSLLLPQIPKFTPQLAKKKILPTKEEFTGRNDSAFSDVLCLGNDHIYDPYQDYFGLCQEFAGGRAELSPSSDISLSSDESSDSFKYLSFQASNPPLVNSNFIKLDQERLRALTTAEFERNGTTYELDEYDIIQQKVRGHGPPTREIPVVPNDRIKEYLWLKQCKTARGDVTQLQVQGKKKSKLICVFCKNNKEPPHVYTGHVLKDSRGYTACPVLRKYPCPICQAIGDHAHTIKYCPFNNDSEFRTSPSPLRTTRMATGKKRRT</sequence>
<dbReference type="PROSITE" id="PS51522">
    <property type="entry name" value="ZF_NANOS"/>
    <property type="match status" value="1"/>
</dbReference>
<comment type="similarity">
    <text evidence="8">Belongs to the nanos family.</text>
</comment>
<accession>C7EAA0</accession>
<protein>
    <submittedName>
        <fullName evidence="10">Nanos-like protein</fullName>
    </submittedName>
</protein>
<dbReference type="Pfam" id="PF05741">
    <property type="entry name" value="zf-nanos"/>
    <property type="match status" value="1"/>
</dbReference>
<evidence type="ECO:0000256" key="3">
    <source>
        <dbReference type="ARBA" id="ARBA00022723"/>
    </source>
</evidence>
<evidence type="ECO:0000256" key="8">
    <source>
        <dbReference type="PROSITE-ProRule" id="PRU00855"/>
    </source>
</evidence>
<reference evidence="10" key="1">
    <citation type="submission" date="2009-06" db="EMBL/GenBank/DDBJ databases">
        <title>Identifying the germ-line in an equally-cleaving mollusk: Vasa and Nanos expression during embryonic and larval development of the vetigastropod Haliotis asinina.</title>
        <authorList>
            <person name="Kranz A."/>
            <person name="Tollenaere A."/>
            <person name="Norris B.J."/>
            <person name="Degnan B.M."/>
            <person name="Degnan S.M."/>
        </authorList>
    </citation>
    <scope>NUCLEOTIDE SEQUENCE</scope>
</reference>
<dbReference type="PANTHER" id="PTHR12887">
    <property type="entry name" value="NANOS PROTEIN"/>
    <property type="match status" value="1"/>
</dbReference>
<evidence type="ECO:0000256" key="5">
    <source>
        <dbReference type="ARBA" id="ARBA00022833"/>
    </source>
</evidence>
<evidence type="ECO:0000256" key="1">
    <source>
        <dbReference type="ARBA" id="ARBA00004496"/>
    </source>
</evidence>
<evidence type="ECO:0000256" key="6">
    <source>
        <dbReference type="ARBA" id="ARBA00022845"/>
    </source>
</evidence>
<dbReference type="GO" id="GO:0003723">
    <property type="term" value="F:RNA binding"/>
    <property type="evidence" value="ECO:0007669"/>
    <property type="project" value="UniProtKB-UniRule"/>
</dbReference>